<dbReference type="SUPFAM" id="SSF52172">
    <property type="entry name" value="CheY-like"/>
    <property type="match status" value="1"/>
</dbReference>
<keyword evidence="7" id="KW-1185">Reference proteome</keyword>
<feature type="modified residue" description="4-aspartylphosphate" evidence="3">
    <location>
        <position position="60"/>
    </location>
</feature>
<evidence type="ECO:0000256" key="1">
    <source>
        <dbReference type="ARBA" id="ARBA00018672"/>
    </source>
</evidence>
<evidence type="ECO:0000259" key="5">
    <source>
        <dbReference type="PROSITE" id="PS50930"/>
    </source>
</evidence>
<dbReference type="Pfam" id="PF00072">
    <property type="entry name" value="Response_reg"/>
    <property type="match status" value="1"/>
</dbReference>
<evidence type="ECO:0000313" key="6">
    <source>
        <dbReference type="EMBL" id="SHF49866.1"/>
    </source>
</evidence>
<dbReference type="STRING" id="1122155.SAMN02745158_03973"/>
<dbReference type="InterPro" id="IPR001789">
    <property type="entry name" value="Sig_transdc_resp-reg_receiver"/>
</dbReference>
<reference evidence="6 7" key="1">
    <citation type="submission" date="2016-11" db="EMBL/GenBank/DDBJ databases">
        <authorList>
            <person name="Jaros S."/>
            <person name="Januszkiewicz K."/>
            <person name="Wedrychowicz H."/>
        </authorList>
    </citation>
    <scope>NUCLEOTIDE SEQUENCE [LARGE SCALE GENOMIC DNA]</scope>
    <source>
        <strain evidence="6 7">DSM 17459</strain>
    </source>
</reference>
<dbReference type="PROSITE" id="PS50930">
    <property type="entry name" value="HTH_LYTTR"/>
    <property type="match status" value="1"/>
</dbReference>
<dbReference type="SMART" id="SM00448">
    <property type="entry name" value="REC"/>
    <property type="match status" value="1"/>
</dbReference>
<feature type="domain" description="Response regulatory" evidence="4">
    <location>
        <begin position="3"/>
        <end position="123"/>
    </location>
</feature>
<dbReference type="GO" id="GO:0000156">
    <property type="term" value="F:phosphorelay response regulator activity"/>
    <property type="evidence" value="ECO:0007669"/>
    <property type="project" value="InterPro"/>
</dbReference>
<dbReference type="RefSeq" id="WP_072854512.1">
    <property type="nucleotide sequence ID" value="NZ_FQVI01000034.1"/>
</dbReference>
<dbReference type="InterPro" id="IPR007492">
    <property type="entry name" value="LytTR_DNA-bd_dom"/>
</dbReference>
<evidence type="ECO:0000313" key="7">
    <source>
        <dbReference type="Proteomes" id="UP000184245"/>
    </source>
</evidence>
<evidence type="ECO:0000259" key="4">
    <source>
        <dbReference type="PROSITE" id="PS50110"/>
    </source>
</evidence>
<dbReference type="PANTHER" id="PTHR37299">
    <property type="entry name" value="TRANSCRIPTIONAL REGULATOR-RELATED"/>
    <property type="match status" value="1"/>
</dbReference>
<dbReference type="PROSITE" id="PS50110">
    <property type="entry name" value="RESPONSE_REGULATORY"/>
    <property type="match status" value="1"/>
</dbReference>
<dbReference type="Gene3D" id="2.40.50.1020">
    <property type="entry name" value="LytTr DNA-binding domain"/>
    <property type="match status" value="1"/>
</dbReference>
<gene>
    <name evidence="6" type="ORF">SAMN02745158_03973</name>
</gene>
<organism evidence="6 7">
    <name type="scientific">Lactonifactor longoviformis DSM 17459</name>
    <dbReference type="NCBI Taxonomy" id="1122155"/>
    <lineage>
        <taxon>Bacteria</taxon>
        <taxon>Bacillati</taxon>
        <taxon>Bacillota</taxon>
        <taxon>Clostridia</taxon>
        <taxon>Eubacteriales</taxon>
        <taxon>Clostridiaceae</taxon>
        <taxon>Lactonifactor</taxon>
    </lineage>
</organism>
<comment type="function">
    <text evidence="2">May play the central regulatory role in sporulation. It may be an element of the effector pathway responsible for the activation of sporulation genes in response to nutritional stress. Spo0A may act in concert with spo0H (a sigma factor) to control the expression of some genes that are critical to the sporulation process.</text>
</comment>
<evidence type="ECO:0000256" key="2">
    <source>
        <dbReference type="ARBA" id="ARBA00024867"/>
    </source>
</evidence>
<dbReference type="GO" id="GO:0003677">
    <property type="term" value="F:DNA binding"/>
    <property type="evidence" value="ECO:0007669"/>
    <property type="project" value="InterPro"/>
</dbReference>
<dbReference type="EMBL" id="FQVI01000034">
    <property type="protein sequence ID" value="SHF49866.1"/>
    <property type="molecule type" value="Genomic_DNA"/>
</dbReference>
<accession>A0A1M5C5F2</accession>
<keyword evidence="3" id="KW-0597">Phosphoprotein</keyword>
<name>A0A1M5C5F2_9CLOT</name>
<dbReference type="InterPro" id="IPR046947">
    <property type="entry name" value="LytR-like"/>
</dbReference>
<dbReference type="PANTHER" id="PTHR37299:SF1">
    <property type="entry name" value="STAGE 0 SPORULATION PROTEIN A HOMOLOG"/>
    <property type="match status" value="1"/>
</dbReference>
<dbReference type="InterPro" id="IPR011006">
    <property type="entry name" value="CheY-like_superfamily"/>
</dbReference>
<dbReference type="OrthoDB" id="9802383at2"/>
<sequence length="236" mass="27360">MVTVGICDDEKQQRTMLRRIAESYFQLLGQEYRVEEYEDGECLLRKVQQDPYGTDIIFLDIQMSGMDGVETARRIRHFSREAVLIFVTGYEDYVFHGYEVGALNYIVKPYAREKITLVLDEAVKRLEMDCQRCLPVQQGSCLSKVPVREIRYLCSQLRKIVLYTVNGQLEFYGKLGEVQKQLPGCFVRTHQRYVVNLAYADEVRPNQVLIGKDSIPVSKKYSQELSGAFARFLLQQ</sequence>
<protein>
    <recommendedName>
        <fullName evidence="1">Stage 0 sporulation protein A homolog</fullName>
    </recommendedName>
</protein>
<evidence type="ECO:0000256" key="3">
    <source>
        <dbReference type="PROSITE-ProRule" id="PRU00169"/>
    </source>
</evidence>
<dbReference type="Proteomes" id="UP000184245">
    <property type="component" value="Unassembled WGS sequence"/>
</dbReference>
<feature type="domain" description="HTH LytTR-type" evidence="5">
    <location>
        <begin position="134"/>
        <end position="231"/>
    </location>
</feature>
<dbReference type="SMART" id="SM00850">
    <property type="entry name" value="LytTR"/>
    <property type="match status" value="1"/>
</dbReference>
<dbReference type="Pfam" id="PF04397">
    <property type="entry name" value="LytTR"/>
    <property type="match status" value="1"/>
</dbReference>
<proteinExistence type="predicted"/>
<dbReference type="AlphaFoldDB" id="A0A1M5C5F2"/>
<dbReference type="Gene3D" id="3.40.50.2300">
    <property type="match status" value="1"/>
</dbReference>